<organism evidence="2">
    <name type="scientific">Cladocopium goreaui</name>
    <dbReference type="NCBI Taxonomy" id="2562237"/>
    <lineage>
        <taxon>Eukaryota</taxon>
        <taxon>Sar</taxon>
        <taxon>Alveolata</taxon>
        <taxon>Dinophyceae</taxon>
        <taxon>Suessiales</taxon>
        <taxon>Symbiodiniaceae</taxon>
        <taxon>Cladocopium</taxon>
    </lineage>
</organism>
<feature type="compositionally biased region" description="Basic and acidic residues" evidence="1">
    <location>
        <begin position="285"/>
        <end position="298"/>
    </location>
</feature>
<dbReference type="EMBL" id="CAMXCT030001035">
    <property type="protein sequence ID" value="CAL4773319.1"/>
    <property type="molecule type" value="Genomic_DNA"/>
</dbReference>
<evidence type="ECO:0000313" key="2">
    <source>
        <dbReference type="EMBL" id="CAI3986007.1"/>
    </source>
</evidence>
<name>A0A9P1C7C3_9DINO</name>
<proteinExistence type="predicted"/>
<protein>
    <submittedName>
        <fullName evidence="3">Copia protein</fullName>
    </submittedName>
</protein>
<gene>
    <name evidence="2" type="ORF">C1SCF055_LOCUS13392</name>
</gene>
<feature type="compositionally biased region" description="Basic and acidic residues" evidence="1">
    <location>
        <begin position="7"/>
        <end position="25"/>
    </location>
</feature>
<keyword evidence="4" id="KW-1185">Reference proteome</keyword>
<dbReference type="AlphaFoldDB" id="A0A9P1C7C3"/>
<feature type="region of interest" description="Disordered" evidence="1">
    <location>
        <begin position="73"/>
        <end position="110"/>
    </location>
</feature>
<dbReference type="EMBL" id="CAMXCT020001035">
    <property type="protein sequence ID" value="CAL1139382.1"/>
    <property type="molecule type" value="Genomic_DNA"/>
</dbReference>
<feature type="compositionally biased region" description="Basic and acidic residues" evidence="1">
    <location>
        <begin position="36"/>
        <end position="48"/>
    </location>
</feature>
<reference evidence="3 4" key="2">
    <citation type="submission" date="2024-05" db="EMBL/GenBank/DDBJ databases">
        <authorList>
            <person name="Chen Y."/>
            <person name="Shah S."/>
            <person name="Dougan E. K."/>
            <person name="Thang M."/>
            <person name="Chan C."/>
        </authorList>
    </citation>
    <scope>NUCLEOTIDE SEQUENCE [LARGE SCALE GENOMIC DNA]</scope>
</reference>
<feature type="region of interest" description="Disordered" evidence="1">
    <location>
        <begin position="1"/>
        <end position="48"/>
    </location>
</feature>
<reference evidence="2" key="1">
    <citation type="submission" date="2022-10" db="EMBL/GenBank/DDBJ databases">
        <authorList>
            <person name="Chen Y."/>
            <person name="Dougan E. K."/>
            <person name="Chan C."/>
            <person name="Rhodes N."/>
            <person name="Thang M."/>
        </authorList>
    </citation>
    <scope>NUCLEOTIDE SEQUENCE</scope>
</reference>
<evidence type="ECO:0000256" key="1">
    <source>
        <dbReference type="SAM" id="MobiDB-lite"/>
    </source>
</evidence>
<feature type="region of interest" description="Disordered" evidence="1">
    <location>
        <begin position="157"/>
        <end position="247"/>
    </location>
</feature>
<evidence type="ECO:0000313" key="4">
    <source>
        <dbReference type="Proteomes" id="UP001152797"/>
    </source>
</evidence>
<sequence length="523" mass="55945">MSLSTLRRRENSRARELTPDGRAPGEDQAQGARAPHRGEGRRLEIGGAGRRLEALLEEERTRAASVPVAGVRRLRLEDGRDQTQALDDGGREAAGRGAQGSEPWRTEPEPWSLASVKADRWRPWMIPEPDRAMGLGQLQDAVRQSYEVLQQALGRTQPRPGLLDPLLQGNDQGAQRGGVLDDRGERSLLQSTPARAQAGHRPEVGRSGGCESADGLRAGGQVGGRTDIAPRVLDPYGTPGQNQGQQVNPFWSDAVRRGAMECAPGAGDQRGSPAGQVGVSGLTSGRDRNPVESPKDEVERLRARILREAEEAFGREVKKLGIYEKGDGDSYHTATSAGGGGGQSQVPRQPQADGPSLEPPPGLNHVKISDGAGDQVVSESLRHLELPGLPQVGAEGAALQFGDWLTIASPLMSSLESTPLERLRLKPTVEVGPGYQRLEQRGISMLLGILPEALRRDIVGARNVSMVSILYRLFVVFQPGGGAERSALLKNLTDLKPGSSVADVLSSIIGYGDDGFPAQRNFV</sequence>
<evidence type="ECO:0000313" key="3">
    <source>
        <dbReference type="EMBL" id="CAL4773319.1"/>
    </source>
</evidence>
<feature type="region of interest" description="Disordered" evidence="1">
    <location>
        <begin position="262"/>
        <end position="298"/>
    </location>
</feature>
<dbReference type="OrthoDB" id="449314at2759"/>
<dbReference type="Proteomes" id="UP001152797">
    <property type="component" value="Unassembled WGS sequence"/>
</dbReference>
<dbReference type="EMBL" id="CAMXCT010001035">
    <property type="protein sequence ID" value="CAI3986007.1"/>
    <property type="molecule type" value="Genomic_DNA"/>
</dbReference>
<accession>A0A9P1C7C3</accession>
<comment type="caution">
    <text evidence="2">The sequence shown here is derived from an EMBL/GenBank/DDBJ whole genome shotgun (WGS) entry which is preliminary data.</text>
</comment>
<feature type="region of interest" description="Disordered" evidence="1">
    <location>
        <begin position="325"/>
        <end position="369"/>
    </location>
</feature>